<feature type="transmembrane region" description="Helical" evidence="1">
    <location>
        <begin position="14"/>
        <end position="38"/>
    </location>
</feature>
<evidence type="ECO:0000256" key="1">
    <source>
        <dbReference type="SAM" id="Phobius"/>
    </source>
</evidence>
<keyword evidence="1" id="KW-0472">Membrane</keyword>
<protein>
    <submittedName>
        <fullName evidence="2">Uncharacterized protein</fullName>
    </submittedName>
</protein>
<keyword evidence="1" id="KW-1133">Transmembrane helix</keyword>
<keyword evidence="1" id="KW-0812">Transmembrane</keyword>
<evidence type="ECO:0000313" key="2">
    <source>
        <dbReference type="EMBL" id="QII14014.1"/>
    </source>
</evidence>
<organism evidence="2 3">
    <name type="scientific">Kuenenia stuttgartiensis</name>
    <dbReference type="NCBI Taxonomy" id="174633"/>
    <lineage>
        <taxon>Bacteria</taxon>
        <taxon>Pseudomonadati</taxon>
        <taxon>Planctomycetota</taxon>
        <taxon>Candidatus Brocadiia</taxon>
        <taxon>Candidatus Brocadiales</taxon>
        <taxon>Candidatus Brocadiaceae</taxon>
        <taxon>Candidatus Kuenenia</taxon>
    </lineage>
</organism>
<dbReference type="EMBL" id="CP049055">
    <property type="protein sequence ID" value="QII14014.1"/>
    <property type="molecule type" value="Genomic_DNA"/>
</dbReference>
<accession>A0A6G7GXC7</accession>
<sequence length="79" mass="8836">MITISKHAPLIKKVLFITGICISYSSLIFLTYCAIIKVHNINDPEHAKKIVISTFFANIILFGGSIYLILKLKGLSKQK</sequence>
<reference evidence="2 3" key="1">
    <citation type="submission" date="2020-02" db="EMBL/GenBank/DDBJ databases">
        <title>Newly sequenced genome of strain CSTR1 showed variability in Candidatus Kuenenia stuttgartiensis genomes.</title>
        <authorList>
            <person name="Ding C."/>
            <person name="Adrian L."/>
        </authorList>
    </citation>
    <scope>NUCLEOTIDE SEQUENCE [LARGE SCALE GENOMIC DNA]</scope>
    <source>
        <strain evidence="2 3">CSTR1</strain>
    </source>
</reference>
<evidence type="ECO:0000313" key="3">
    <source>
        <dbReference type="Proteomes" id="UP000501926"/>
    </source>
</evidence>
<proteinExistence type="predicted"/>
<feature type="transmembrane region" description="Helical" evidence="1">
    <location>
        <begin position="50"/>
        <end position="70"/>
    </location>
</feature>
<dbReference type="Proteomes" id="UP000501926">
    <property type="component" value="Chromosome"/>
</dbReference>
<gene>
    <name evidence="2" type="ORF">KsCSTR_46360</name>
</gene>
<dbReference type="AlphaFoldDB" id="A0A6G7GXC7"/>
<name>A0A6G7GXC7_KUEST</name>